<evidence type="ECO:0000313" key="1">
    <source>
        <dbReference type="EMBL" id="VDP77071.1"/>
    </source>
</evidence>
<evidence type="ECO:0000313" key="2">
    <source>
        <dbReference type="Proteomes" id="UP000272942"/>
    </source>
</evidence>
<organism evidence="3">
    <name type="scientific">Echinostoma caproni</name>
    <dbReference type="NCBI Taxonomy" id="27848"/>
    <lineage>
        <taxon>Eukaryota</taxon>
        <taxon>Metazoa</taxon>
        <taxon>Spiralia</taxon>
        <taxon>Lophotrochozoa</taxon>
        <taxon>Platyhelminthes</taxon>
        <taxon>Trematoda</taxon>
        <taxon>Digenea</taxon>
        <taxon>Plagiorchiida</taxon>
        <taxon>Echinostomata</taxon>
        <taxon>Echinostomatoidea</taxon>
        <taxon>Echinostomatidae</taxon>
        <taxon>Echinostoma</taxon>
    </lineage>
</organism>
<proteinExistence type="predicted"/>
<dbReference type="Proteomes" id="UP000272942">
    <property type="component" value="Unassembled WGS sequence"/>
</dbReference>
<gene>
    <name evidence="1" type="ORF">ECPE_LOCUS5973</name>
</gene>
<protein>
    <submittedName>
        <fullName evidence="3">Mannosidase_ig domain-containing protein</fullName>
    </submittedName>
</protein>
<dbReference type="AlphaFoldDB" id="A0A183AG88"/>
<reference evidence="1 2" key="2">
    <citation type="submission" date="2018-11" db="EMBL/GenBank/DDBJ databases">
        <authorList>
            <consortium name="Pathogen Informatics"/>
        </authorList>
    </citation>
    <scope>NUCLEOTIDE SEQUENCE [LARGE SCALE GENOMIC DNA]</scope>
    <source>
        <strain evidence="1 2">Egypt</strain>
    </source>
</reference>
<accession>A0A183AG88</accession>
<name>A0A183AG88_9TREM</name>
<evidence type="ECO:0000313" key="3">
    <source>
        <dbReference type="WBParaSite" id="ECPE_0000598601-mRNA-1"/>
    </source>
</evidence>
<keyword evidence="2" id="KW-1185">Reference proteome</keyword>
<dbReference type="WBParaSite" id="ECPE_0000598601-mRNA-1">
    <property type="protein sequence ID" value="ECPE_0000598601-mRNA-1"/>
    <property type="gene ID" value="ECPE_0000598601"/>
</dbReference>
<reference evidence="3" key="1">
    <citation type="submission" date="2016-06" db="UniProtKB">
        <authorList>
            <consortium name="WormBaseParasite"/>
        </authorList>
    </citation>
    <scope>IDENTIFICATION</scope>
</reference>
<sequence length="308" mass="35014">MFRADTTCTQPHTRNALHRWQTLPLEVCCIQMEIAEPIFEYVPFRVVVRVVEKQNTPLHLHMWEAVTKTDKWIQQLDPLTVEDDRKKSRSGAYLAVKHGTTHFTVEATAKSWPTVVRLTQSLTIHPIPFKLQAISLTVNGLPVSIEHSTLSLGSLVNFLIEIRDQNDQVVRVDEKHTQWWSIESTFSSPGSETSVQTEEIRGGLLNRSISVKMKSSKEVLIVYHRARLHTKENNAVRDLRILRQAFRVSNTPGILPEEKRIRRMSFSIPTTGGVLVGAEEKLRSAVQNTMISNFPFVKICGLEVDTGK</sequence>
<dbReference type="EMBL" id="UZAN01042898">
    <property type="protein sequence ID" value="VDP77071.1"/>
    <property type="molecule type" value="Genomic_DNA"/>
</dbReference>